<keyword evidence="20" id="KW-1185">Reference proteome</keyword>
<keyword evidence="12 15" id="KW-0627">Porphyrin biosynthesis</keyword>
<dbReference type="UniPathway" id="UPA00251">
    <property type="reaction ID" value="UER00323"/>
</dbReference>
<feature type="binding site" evidence="17">
    <location>
        <position position="48"/>
    </location>
    <ligand>
        <name>[4Fe-4S] cluster</name>
        <dbReference type="ChEBI" id="CHEBI:49883"/>
        <note>4Fe-4S-S-AdoMet</note>
    </ligand>
</feature>
<keyword evidence="10 15" id="KW-0408">Iron</keyword>
<comment type="similarity">
    <text evidence="3 15">Belongs to the anaerobic coproporphyrinogen-III oxidase family.</text>
</comment>
<dbReference type="GO" id="GO:0046872">
    <property type="term" value="F:metal ion binding"/>
    <property type="evidence" value="ECO:0007669"/>
    <property type="project" value="UniProtKB-KW"/>
</dbReference>
<evidence type="ECO:0000256" key="1">
    <source>
        <dbReference type="ARBA" id="ARBA00004496"/>
    </source>
</evidence>
<dbReference type="PANTHER" id="PTHR13932">
    <property type="entry name" value="COPROPORPHYRINIGEN III OXIDASE"/>
    <property type="match status" value="1"/>
</dbReference>
<dbReference type="InterPro" id="IPR010723">
    <property type="entry name" value="HemN_C"/>
</dbReference>
<evidence type="ECO:0000256" key="13">
    <source>
        <dbReference type="ARBA" id="ARBA00024295"/>
    </source>
</evidence>
<evidence type="ECO:0000313" key="19">
    <source>
        <dbReference type="EMBL" id="MBB3929695.1"/>
    </source>
</evidence>
<dbReference type="Gene3D" id="1.10.10.920">
    <property type="match status" value="1"/>
</dbReference>
<feature type="binding site" evidence="16">
    <location>
        <position position="312"/>
    </location>
    <ligand>
        <name>S-adenosyl-L-methionine</name>
        <dbReference type="ChEBI" id="CHEBI:59789"/>
        <label>1</label>
    </ligand>
</feature>
<reference evidence="19 20" key="1">
    <citation type="submission" date="2020-08" db="EMBL/GenBank/DDBJ databases">
        <title>Genomic Encyclopedia of Type Strains, Phase IV (KMG-IV): sequencing the most valuable type-strain genomes for metagenomic binning, comparative biology and taxonomic classification.</title>
        <authorList>
            <person name="Goeker M."/>
        </authorList>
    </citation>
    <scope>NUCLEOTIDE SEQUENCE [LARGE SCALE GENOMIC DNA]</scope>
    <source>
        <strain evidence="19 20">DSM 25966</strain>
    </source>
</reference>
<comment type="cofactor">
    <cofactor evidence="15 17">
        <name>[4Fe-4S] cluster</name>
        <dbReference type="ChEBI" id="CHEBI:49883"/>
    </cofactor>
    <text evidence="15 17">Binds 1 [4Fe-4S] cluster. The cluster is coordinated with 3 cysteines and an exchangeable S-adenosyl-L-methionine.</text>
</comment>
<dbReference type="InterPro" id="IPR007197">
    <property type="entry name" value="rSAM"/>
</dbReference>
<dbReference type="InterPro" id="IPR058240">
    <property type="entry name" value="rSAM_sf"/>
</dbReference>
<evidence type="ECO:0000256" key="8">
    <source>
        <dbReference type="ARBA" id="ARBA00022723"/>
    </source>
</evidence>
<evidence type="ECO:0000256" key="14">
    <source>
        <dbReference type="ARBA" id="ARBA00048321"/>
    </source>
</evidence>
<sequence length="437" mass="48169">MPRYTSYPTAPHFHAGIGEGDYRNWLAAIDRDKPISLYLHIPFCKQLCWYCGCNTQVTNRSSALSDYVDALLGEMALVRHAIGHAARVSSIHFGGGTPNALSPRDLERILVALRRQFSIDAACEIAAEIDPRVLEGEWVDVAVANGLNRASLGVQDLDPRVQAAINRIQPFALTERAVERLRKAGVDSINLDLMYGLPHQTTETIARTIADVLPLRADRFALFGYAHVPWMKPAQKLIADASLPDAAERFTQQSVAAALIVEAGYVQIGLDHFASREDQLAVSSGDGRLHRNFQGYTTDEAEALVGLGASSIGRLDGGYIQNATRIPEWRDALAEGRLPVARGIAVSDDDRMRRTIIETLMCSFRVDLGEIAARFGLREGAFDTEIQNLRAFVDDGLVVLRDGRVSVTERGRPFVRSVCAVFDRYLDRSAGRHSRSI</sequence>
<feature type="binding site" evidence="16">
    <location>
        <begin position="50"/>
        <end position="52"/>
    </location>
    <ligand>
        <name>S-adenosyl-L-methionine</name>
        <dbReference type="ChEBI" id="CHEBI:59789"/>
        <label>2</label>
    </ligand>
</feature>
<dbReference type="GO" id="GO:0051539">
    <property type="term" value="F:4 iron, 4 sulfur cluster binding"/>
    <property type="evidence" value="ECO:0007669"/>
    <property type="project" value="UniProtKB-KW"/>
</dbReference>
<comment type="caution">
    <text evidence="19">The sequence shown here is derived from an EMBL/GenBank/DDBJ whole genome shotgun (WGS) entry which is preliminary data.</text>
</comment>
<evidence type="ECO:0000256" key="4">
    <source>
        <dbReference type="ARBA" id="ARBA00011245"/>
    </source>
</evidence>
<dbReference type="GO" id="GO:0005737">
    <property type="term" value="C:cytoplasm"/>
    <property type="evidence" value="ECO:0007669"/>
    <property type="project" value="UniProtKB-SubCell"/>
</dbReference>
<comment type="function">
    <text evidence="13">Involved in the heme biosynthesis. Catalyzes the anaerobic oxidative decarboxylation of propionate groups of rings A and B of coproporphyrinogen III to yield the vinyl groups in protoporphyrinogen IX.</text>
</comment>
<evidence type="ECO:0000313" key="20">
    <source>
        <dbReference type="Proteomes" id="UP000553963"/>
    </source>
</evidence>
<evidence type="ECO:0000256" key="5">
    <source>
        <dbReference type="ARBA" id="ARBA00022485"/>
    </source>
</evidence>
<keyword evidence="5 15" id="KW-0004">4Fe-4S</keyword>
<evidence type="ECO:0000256" key="11">
    <source>
        <dbReference type="ARBA" id="ARBA00023014"/>
    </source>
</evidence>
<feature type="binding site" evidence="17">
    <location>
        <position position="51"/>
    </location>
    <ligand>
        <name>[4Fe-4S] cluster</name>
        <dbReference type="ChEBI" id="CHEBI:49883"/>
        <note>4Fe-4S-S-AdoMet</note>
    </ligand>
</feature>
<comment type="subunit">
    <text evidence="4">Monomer.</text>
</comment>
<dbReference type="GO" id="GO:0051989">
    <property type="term" value="F:coproporphyrinogen dehydrogenase activity"/>
    <property type="evidence" value="ECO:0007669"/>
    <property type="project" value="UniProtKB-EC"/>
</dbReference>
<feature type="binding site" evidence="17">
    <location>
        <position position="44"/>
    </location>
    <ligand>
        <name>[4Fe-4S] cluster</name>
        <dbReference type="ChEBI" id="CHEBI:49883"/>
        <note>4Fe-4S-S-AdoMet</note>
    </ligand>
</feature>
<protein>
    <recommendedName>
        <fullName evidence="15">Coproporphyrinogen-III oxidase</fullName>
        <ecNumber evidence="15">1.3.98.3</ecNumber>
    </recommendedName>
</protein>
<dbReference type="SFLD" id="SFLDS00029">
    <property type="entry name" value="Radical_SAM"/>
    <property type="match status" value="1"/>
</dbReference>
<keyword evidence="11 15" id="KW-0411">Iron-sulfur</keyword>
<dbReference type="Proteomes" id="UP000553963">
    <property type="component" value="Unassembled WGS sequence"/>
</dbReference>
<dbReference type="InterPro" id="IPR004558">
    <property type="entry name" value="Coprogen_oxidase_HemN"/>
</dbReference>
<keyword evidence="8 15" id="KW-0479">Metal-binding</keyword>
<dbReference type="InterPro" id="IPR034505">
    <property type="entry name" value="Coproporphyrinogen-III_oxidase"/>
</dbReference>
<dbReference type="NCBIfam" id="TIGR00538">
    <property type="entry name" value="hemN"/>
    <property type="match status" value="1"/>
</dbReference>
<evidence type="ECO:0000256" key="6">
    <source>
        <dbReference type="ARBA" id="ARBA00022490"/>
    </source>
</evidence>
<feature type="domain" description="Radical SAM core" evidence="18">
    <location>
        <begin position="29"/>
        <end position="271"/>
    </location>
</feature>
<feature type="binding site" evidence="16">
    <location>
        <position position="226"/>
    </location>
    <ligand>
        <name>S-adenosyl-L-methionine</name>
        <dbReference type="ChEBI" id="CHEBI:59789"/>
        <label>2</label>
    </ligand>
</feature>
<dbReference type="Pfam" id="PF06969">
    <property type="entry name" value="HemN_C"/>
    <property type="match status" value="1"/>
</dbReference>
<comment type="catalytic activity">
    <reaction evidence="14 15">
        <text>coproporphyrinogen III + 2 S-adenosyl-L-methionine = protoporphyrinogen IX + 2 5'-deoxyadenosine + 2 L-methionine + 2 CO2</text>
        <dbReference type="Rhea" id="RHEA:15425"/>
        <dbReference type="ChEBI" id="CHEBI:16526"/>
        <dbReference type="ChEBI" id="CHEBI:17319"/>
        <dbReference type="ChEBI" id="CHEBI:57307"/>
        <dbReference type="ChEBI" id="CHEBI:57309"/>
        <dbReference type="ChEBI" id="CHEBI:57844"/>
        <dbReference type="ChEBI" id="CHEBI:59789"/>
        <dbReference type="EC" id="1.3.98.3"/>
    </reaction>
</comment>
<dbReference type="SFLD" id="SFLDG01065">
    <property type="entry name" value="anaerobic_coproporphyrinogen-I"/>
    <property type="match status" value="1"/>
</dbReference>
<dbReference type="InterPro" id="IPR023404">
    <property type="entry name" value="rSAM_horseshoe"/>
</dbReference>
<dbReference type="InterPro" id="IPR006638">
    <property type="entry name" value="Elp3/MiaA/NifB-like_rSAM"/>
</dbReference>
<dbReference type="CDD" id="cd01335">
    <property type="entry name" value="Radical_SAM"/>
    <property type="match status" value="1"/>
</dbReference>
<dbReference type="AlphaFoldDB" id="A0A840AMD7"/>
<dbReference type="PANTHER" id="PTHR13932:SF6">
    <property type="entry name" value="OXYGEN-INDEPENDENT COPROPORPHYRINOGEN III OXIDASE"/>
    <property type="match status" value="1"/>
</dbReference>
<evidence type="ECO:0000256" key="7">
    <source>
        <dbReference type="ARBA" id="ARBA00022691"/>
    </source>
</evidence>
<dbReference type="EC" id="1.3.98.3" evidence="15"/>
<feature type="binding site" evidence="16">
    <location>
        <position position="155"/>
    </location>
    <ligand>
        <name>S-adenosyl-L-methionine</name>
        <dbReference type="ChEBI" id="CHEBI:59789"/>
        <label>2</label>
    </ligand>
</feature>
<comment type="pathway">
    <text evidence="2 15">Porphyrin-containing compound metabolism; protoporphyrin-IX biosynthesis; protoporphyrinogen-IX from coproporphyrinogen-III (AdoMet route): step 1/1.</text>
</comment>
<feature type="binding site" evidence="16">
    <location>
        <position position="128"/>
    </location>
    <ligand>
        <name>S-adenosyl-L-methionine</name>
        <dbReference type="ChEBI" id="CHEBI:59789"/>
        <label>1</label>
    </ligand>
</feature>
<feature type="binding site" evidence="16">
    <location>
        <position position="192"/>
    </location>
    <ligand>
        <name>S-adenosyl-L-methionine</name>
        <dbReference type="ChEBI" id="CHEBI:59789"/>
        <label>2</label>
    </ligand>
</feature>
<keyword evidence="9 15" id="KW-0560">Oxidoreductase</keyword>
<proteinExistence type="inferred from homology"/>
<evidence type="ECO:0000256" key="16">
    <source>
        <dbReference type="PIRSR" id="PIRSR000167-1"/>
    </source>
</evidence>
<feature type="binding site" evidence="16">
    <location>
        <begin position="96"/>
        <end position="97"/>
    </location>
    <ligand>
        <name>S-adenosyl-L-methionine</name>
        <dbReference type="ChEBI" id="CHEBI:59789"/>
        <label>2</label>
    </ligand>
</feature>
<keyword evidence="7 15" id="KW-0949">S-adenosyl-L-methionine</keyword>
<dbReference type="SMART" id="SM00729">
    <property type="entry name" value="Elp3"/>
    <property type="match status" value="1"/>
</dbReference>
<evidence type="ECO:0000259" key="18">
    <source>
        <dbReference type="PROSITE" id="PS51918"/>
    </source>
</evidence>
<feature type="binding site" evidence="16">
    <location>
        <position position="167"/>
    </location>
    <ligand>
        <name>S-adenosyl-L-methionine</name>
        <dbReference type="ChEBI" id="CHEBI:59789"/>
        <label>2</label>
    </ligand>
</feature>
<evidence type="ECO:0000256" key="15">
    <source>
        <dbReference type="PIRNR" id="PIRNR000167"/>
    </source>
</evidence>
<dbReference type="PROSITE" id="PS51918">
    <property type="entry name" value="RADICAL_SAM"/>
    <property type="match status" value="1"/>
</dbReference>
<evidence type="ECO:0000256" key="10">
    <source>
        <dbReference type="ARBA" id="ARBA00023004"/>
    </source>
</evidence>
<dbReference type="EMBL" id="JACIDS010000001">
    <property type="protein sequence ID" value="MBB3929695.1"/>
    <property type="molecule type" value="Genomic_DNA"/>
</dbReference>
<dbReference type="GO" id="GO:0004109">
    <property type="term" value="F:coproporphyrinogen oxidase activity"/>
    <property type="evidence" value="ECO:0007669"/>
    <property type="project" value="InterPro"/>
</dbReference>
<evidence type="ECO:0000256" key="9">
    <source>
        <dbReference type="ARBA" id="ARBA00023002"/>
    </source>
</evidence>
<dbReference type="SUPFAM" id="SSF102114">
    <property type="entry name" value="Radical SAM enzymes"/>
    <property type="match status" value="1"/>
</dbReference>
<name>A0A840AMD7_9HYPH</name>
<feature type="binding site" evidence="16">
    <location>
        <position position="95"/>
    </location>
    <ligand>
        <name>S-adenosyl-L-methionine</name>
        <dbReference type="ChEBI" id="CHEBI:59789"/>
        <label>1</label>
    </ligand>
</feature>
<evidence type="ECO:0000256" key="12">
    <source>
        <dbReference type="ARBA" id="ARBA00023244"/>
    </source>
</evidence>
<comment type="subcellular location">
    <subcellularLocation>
        <location evidence="1 15">Cytoplasm</location>
    </subcellularLocation>
</comment>
<gene>
    <name evidence="19" type="ORF">GGR25_000714</name>
</gene>
<evidence type="ECO:0000256" key="2">
    <source>
        <dbReference type="ARBA" id="ARBA00004785"/>
    </source>
</evidence>
<dbReference type="GO" id="GO:0006782">
    <property type="term" value="P:protoporphyrinogen IX biosynthetic process"/>
    <property type="evidence" value="ECO:0007669"/>
    <property type="project" value="UniProtKB-UniPathway"/>
</dbReference>
<dbReference type="PIRSF" id="PIRSF000167">
    <property type="entry name" value="HemN"/>
    <property type="match status" value="1"/>
</dbReference>
<accession>A0A840AMD7</accession>
<keyword evidence="6 15" id="KW-0963">Cytoplasm</keyword>
<evidence type="ECO:0000256" key="3">
    <source>
        <dbReference type="ARBA" id="ARBA00005493"/>
    </source>
</evidence>
<organism evidence="19 20">
    <name type="scientific">Kaistia hirudinis</name>
    <dbReference type="NCBI Taxonomy" id="1293440"/>
    <lineage>
        <taxon>Bacteria</taxon>
        <taxon>Pseudomonadati</taxon>
        <taxon>Pseudomonadota</taxon>
        <taxon>Alphaproteobacteria</taxon>
        <taxon>Hyphomicrobiales</taxon>
        <taxon>Kaistiaceae</taxon>
        <taxon>Kaistia</taxon>
    </lineage>
</organism>
<dbReference type="Pfam" id="PF04055">
    <property type="entry name" value="Radical_SAM"/>
    <property type="match status" value="1"/>
</dbReference>
<feature type="binding site" evidence="16">
    <location>
        <position position="38"/>
    </location>
    <ligand>
        <name>S-adenosyl-L-methionine</name>
        <dbReference type="ChEBI" id="CHEBI:59789"/>
        <label>1</label>
    </ligand>
</feature>
<evidence type="ECO:0000256" key="17">
    <source>
        <dbReference type="PIRSR" id="PIRSR000167-2"/>
    </source>
</evidence>
<dbReference type="Gene3D" id="3.80.30.20">
    <property type="entry name" value="tm_1862 like domain"/>
    <property type="match status" value="1"/>
</dbReference>